<comment type="caution">
    <text evidence="3">The sequence shown here is derived from an EMBL/GenBank/DDBJ whole genome shotgun (WGS) entry which is preliminary data.</text>
</comment>
<dbReference type="InterPro" id="IPR007419">
    <property type="entry name" value="BFD-like_2Fe2S-bd_dom"/>
</dbReference>
<dbReference type="Gene3D" id="1.10.10.1100">
    <property type="entry name" value="BFD-like [2Fe-2S]-binding domain"/>
    <property type="match status" value="1"/>
</dbReference>
<gene>
    <name evidence="3" type="ORF">ACFSFY_14395</name>
</gene>
<dbReference type="PANTHER" id="PTHR42949">
    <property type="entry name" value="ANAEROBIC GLYCEROL-3-PHOSPHATE DEHYDROGENASE SUBUNIT B"/>
    <property type="match status" value="1"/>
</dbReference>
<proteinExistence type="predicted"/>
<keyword evidence="1" id="KW-0560">Oxidoreductase</keyword>
<sequence>MDKSTIICKCEEINIDEIETALKMGAQTFNDVKRLTRCGMGQCQAKICMNLVRNLIHQVSDIPLSEISPATMRMPLKMIRIEVLAGDCEPKNVVSIFEESISEEGD</sequence>
<dbReference type="PANTHER" id="PTHR42949:SF3">
    <property type="entry name" value="ANAEROBIC GLYCEROL-3-PHOSPHATE DEHYDROGENASE SUBUNIT B"/>
    <property type="match status" value="1"/>
</dbReference>
<dbReference type="CDD" id="cd19946">
    <property type="entry name" value="GlpA-like_Fer2_BFD-like"/>
    <property type="match status" value="1"/>
</dbReference>
<reference evidence="4" key="1">
    <citation type="journal article" date="2019" name="Int. J. Syst. Evol. Microbiol.">
        <title>The Global Catalogue of Microorganisms (GCM) 10K type strain sequencing project: providing services to taxonomists for standard genome sequencing and annotation.</title>
        <authorList>
            <consortium name="The Broad Institute Genomics Platform"/>
            <consortium name="The Broad Institute Genome Sequencing Center for Infectious Disease"/>
            <person name="Wu L."/>
            <person name="Ma J."/>
        </authorList>
    </citation>
    <scope>NUCLEOTIDE SEQUENCE [LARGE SCALE GENOMIC DNA]</scope>
    <source>
        <strain evidence="4">CGMCC 4.7177</strain>
    </source>
</reference>
<dbReference type="Pfam" id="PF04324">
    <property type="entry name" value="Fer2_BFD"/>
    <property type="match status" value="1"/>
</dbReference>
<evidence type="ECO:0000313" key="3">
    <source>
        <dbReference type="EMBL" id="MFD1929229.1"/>
    </source>
</evidence>
<dbReference type="EMBL" id="JBHUGI010000034">
    <property type="protein sequence ID" value="MFD1929229.1"/>
    <property type="molecule type" value="Genomic_DNA"/>
</dbReference>
<dbReference type="InterPro" id="IPR041854">
    <property type="entry name" value="BFD-like_2Fe2S-bd_dom_sf"/>
</dbReference>
<protein>
    <submittedName>
        <fullName evidence="3">(2Fe-2S)-binding protein</fullName>
    </submittedName>
</protein>
<organism evidence="3 4">
    <name type="scientific">Sporosarcina siberiensis</name>
    <dbReference type="NCBI Taxonomy" id="1365606"/>
    <lineage>
        <taxon>Bacteria</taxon>
        <taxon>Bacillati</taxon>
        <taxon>Bacillota</taxon>
        <taxon>Bacilli</taxon>
        <taxon>Bacillales</taxon>
        <taxon>Caryophanaceae</taxon>
        <taxon>Sporosarcina</taxon>
    </lineage>
</organism>
<evidence type="ECO:0000259" key="2">
    <source>
        <dbReference type="Pfam" id="PF04324"/>
    </source>
</evidence>
<evidence type="ECO:0000313" key="4">
    <source>
        <dbReference type="Proteomes" id="UP001597218"/>
    </source>
</evidence>
<feature type="domain" description="BFD-like [2Fe-2S]-binding" evidence="2">
    <location>
        <begin position="6"/>
        <end position="57"/>
    </location>
</feature>
<dbReference type="InterPro" id="IPR051691">
    <property type="entry name" value="Metab_Enz_Cyan_OpOx_G3PDH"/>
</dbReference>
<dbReference type="RefSeq" id="WP_381539203.1">
    <property type="nucleotide sequence ID" value="NZ_JBHUGI010000034.1"/>
</dbReference>
<evidence type="ECO:0000256" key="1">
    <source>
        <dbReference type="ARBA" id="ARBA00023002"/>
    </source>
</evidence>
<name>A0ABW4SJA6_9BACL</name>
<accession>A0ABW4SJA6</accession>
<dbReference type="Proteomes" id="UP001597218">
    <property type="component" value="Unassembled WGS sequence"/>
</dbReference>
<keyword evidence="4" id="KW-1185">Reference proteome</keyword>